<dbReference type="EMBL" id="HACA01002785">
    <property type="protein sequence ID" value="CDW20146.1"/>
    <property type="molecule type" value="Transcribed_RNA"/>
</dbReference>
<sequence>MTKVDRFWSCDTCGLQSRDKTDMRRHVEARHIDTNGFPCDQCSYVSKTRYNLVKHVRRKHLIKGEDETSSSLTSFLP</sequence>
<dbReference type="Gene3D" id="3.30.160.60">
    <property type="entry name" value="Classic Zinc Finger"/>
    <property type="match status" value="1"/>
</dbReference>
<proteinExistence type="predicted"/>
<name>A0A0K2T3X1_LEPSM</name>
<feature type="domain" description="C2H2-type" evidence="1">
    <location>
        <begin position="37"/>
        <end position="60"/>
    </location>
</feature>
<dbReference type="OrthoDB" id="7956040at2759"/>
<feature type="domain" description="C2H2-type" evidence="1">
    <location>
        <begin position="8"/>
        <end position="31"/>
    </location>
</feature>
<dbReference type="AlphaFoldDB" id="A0A0K2T3X1"/>
<reference evidence="2" key="1">
    <citation type="submission" date="2014-05" db="EMBL/GenBank/DDBJ databases">
        <authorList>
            <person name="Chronopoulou M."/>
        </authorList>
    </citation>
    <scope>NUCLEOTIDE SEQUENCE</scope>
    <source>
        <tissue evidence="2">Whole organism</tissue>
    </source>
</reference>
<dbReference type="InterPro" id="IPR036236">
    <property type="entry name" value="Znf_C2H2_sf"/>
</dbReference>
<dbReference type="SMART" id="SM00355">
    <property type="entry name" value="ZnF_C2H2"/>
    <property type="match status" value="2"/>
</dbReference>
<accession>A0A0K2T3X1</accession>
<dbReference type="Pfam" id="PF13909">
    <property type="entry name" value="zf-H2C2_5"/>
    <property type="match status" value="1"/>
</dbReference>
<evidence type="ECO:0000259" key="1">
    <source>
        <dbReference type="SMART" id="SM00355"/>
    </source>
</evidence>
<organism evidence="2">
    <name type="scientific">Lepeophtheirus salmonis</name>
    <name type="common">Salmon louse</name>
    <name type="synonym">Caligus salmonis</name>
    <dbReference type="NCBI Taxonomy" id="72036"/>
    <lineage>
        <taxon>Eukaryota</taxon>
        <taxon>Metazoa</taxon>
        <taxon>Ecdysozoa</taxon>
        <taxon>Arthropoda</taxon>
        <taxon>Crustacea</taxon>
        <taxon>Multicrustacea</taxon>
        <taxon>Hexanauplia</taxon>
        <taxon>Copepoda</taxon>
        <taxon>Siphonostomatoida</taxon>
        <taxon>Caligidae</taxon>
        <taxon>Lepeophtheirus</taxon>
    </lineage>
</organism>
<dbReference type="InterPro" id="IPR013087">
    <property type="entry name" value="Znf_C2H2_type"/>
</dbReference>
<protein>
    <recommendedName>
        <fullName evidence="1">C2H2-type domain-containing protein</fullName>
    </recommendedName>
</protein>
<dbReference type="SUPFAM" id="SSF57667">
    <property type="entry name" value="beta-beta-alpha zinc fingers"/>
    <property type="match status" value="1"/>
</dbReference>
<evidence type="ECO:0000313" key="2">
    <source>
        <dbReference type="EMBL" id="CDW20146.1"/>
    </source>
</evidence>